<sequence length="389" mass="43980">MGGGNFDILPEEVLRSILSYMDVPSIGAISATHKPQHKNLASLASDEDTWYMLTQRRFGIGCNHKRRTWRKKKKNVVLVKRGSSSSLSSEASTGVGESRRRRPQTYGGATWKDAFRSLSLAMRIPETSLTSGSAAKSGGAVFASPSNRWWNKRSTVLNDPEPDLFKACNYLGIWCMLNHAENCQTKLCTNSANSRRRRVVSLPYRQDMRYLELKLCLQNTKSGFGTICIPSIDMIRMATLEEDDYFNAWGWDKCDYDYPLTFNMVKHGPWAPKLLLHQCVDSDRTCDIERELDVKDAIVLRPFEVVILSIHIACPFEMSYETDVLSTMSSIRVPVTSYGPLSSNHLGVQQHKHSVATARFLEEDALWEYYSQLPGGCLSLTDRSRLVPM</sequence>
<evidence type="ECO:0000256" key="1">
    <source>
        <dbReference type="SAM" id="MobiDB-lite"/>
    </source>
</evidence>
<accession>A0AAD8Y9X4</accession>
<organism evidence="3 4">
    <name type="scientific">Skeletonema marinoi</name>
    <dbReference type="NCBI Taxonomy" id="267567"/>
    <lineage>
        <taxon>Eukaryota</taxon>
        <taxon>Sar</taxon>
        <taxon>Stramenopiles</taxon>
        <taxon>Ochrophyta</taxon>
        <taxon>Bacillariophyta</taxon>
        <taxon>Coscinodiscophyceae</taxon>
        <taxon>Thalassiosirophycidae</taxon>
        <taxon>Thalassiosirales</taxon>
        <taxon>Skeletonemataceae</taxon>
        <taxon>Skeletonema</taxon>
        <taxon>Skeletonema marinoi-dohrnii complex</taxon>
    </lineage>
</organism>
<proteinExistence type="predicted"/>
<reference evidence="3" key="1">
    <citation type="submission" date="2023-06" db="EMBL/GenBank/DDBJ databases">
        <title>Survivors Of The Sea: Transcriptome response of Skeletonema marinoi to long-term dormancy.</title>
        <authorList>
            <person name="Pinder M.I.M."/>
            <person name="Kourtchenko O."/>
            <person name="Robertson E.K."/>
            <person name="Larsson T."/>
            <person name="Maumus F."/>
            <person name="Osuna-Cruz C.M."/>
            <person name="Vancaester E."/>
            <person name="Stenow R."/>
            <person name="Vandepoele K."/>
            <person name="Ploug H."/>
            <person name="Bruchert V."/>
            <person name="Godhe A."/>
            <person name="Topel M."/>
        </authorList>
    </citation>
    <scope>NUCLEOTIDE SEQUENCE</scope>
    <source>
        <strain evidence="3">R05AC</strain>
    </source>
</reference>
<name>A0AAD8Y9X4_9STRA</name>
<dbReference type="InterPro" id="IPR036047">
    <property type="entry name" value="F-box-like_dom_sf"/>
</dbReference>
<evidence type="ECO:0000259" key="2">
    <source>
        <dbReference type="PROSITE" id="PS50181"/>
    </source>
</evidence>
<protein>
    <recommendedName>
        <fullName evidence="2">F-box domain-containing protein</fullName>
    </recommendedName>
</protein>
<gene>
    <name evidence="3" type="ORF">QTG54_006908</name>
</gene>
<dbReference type="InterPro" id="IPR001810">
    <property type="entry name" value="F-box_dom"/>
</dbReference>
<dbReference type="AlphaFoldDB" id="A0AAD8Y9X4"/>
<dbReference type="PROSITE" id="PS50181">
    <property type="entry name" value="FBOX"/>
    <property type="match status" value="1"/>
</dbReference>
<evidence type="ECO:0000313" key="3">
    <source>
        <dbReference type="EMBL" id="KAK1742343.1"/>
    </source>
</evidence>
<feature type="region of interest" description="Disordered" evidence="1">
    <location>
        <begin position="80"/>
        <end position="106"/>
    </location>
</feature>
<feature type="compositionally biased region" description="Low complexity" evidence="1">
    <location>
        <begin position="80"/>
        <end position="92"/>
    </location>
</feature>
<evidence type="ECO:0000313" key="4">
    <source>
        <dbReference type="Proteomes" id="UP001224775"/>
    </source>
</evidence>
<keyword evidence="4" id="KW-1185">Reference proteome</keyword>
<comment type="caution">
    <text evidence="3">The sequence shown here is derived from an EMBL/GenBank/DDBJ whole genome shotgun (WGS) entry which is preliminary data.</text>
</comment>
<dbReference type="Proteomes" id="UP001224775">
    <property type="component" value="Unassembled WGS sequence"/>
</dbReference>
<feature type="domain" description="F-box" evidence="2">
    <location>
        <begin position="3"/>
        <end position="53"/>
    </location>
</feature>
<dbReference type="SUPFAM" id="SSF81383">
    <property type="entry name" value="F-box domain"/>
    <property type="match status" value="1"/>
</dbReference>
<dbReference type="EMBL" id="JATAAI010000011">
    <property type="protein sequence ID" value="KAK1742343.1"/>
    <property type="molecule type" value="Genomic_DNA"/>
</dbReference>